<proteinExistence type="predicted"/>
<evidence type="ECO:0000256" key="1">
    <source>
        <dbReference type="SAM" id="MobiDB-lite"/>
    </source>
</evidence>
<organism evidence="2 3">
    <name type="scientific">Nocardia aurea</name>
    <dbReference type="NCBI Taxonomy" id="2144174"/>
    <lineage>
        <taxon>Bacteria</taxon>
        <taxon>Bacillati</taxon>
        <taxon>Actinomycetota</taxon>
        <taxon>Actinomycetes</taxon>
        <taxon>Mycobacteriales</taxon>
        <taxon>Nocardiaceae</taxon>
        <taxon>Nocardia</taxon>
    </lineage>
</organism>
<comment type="caution">
    <text evidence="2">The sequence shown here is derived from an EMBL/GenBank/DDBJ whole genome shotgun (WGS) entry which is preliminary data.</text>
</comment>
<reference evidence="2 3" key="1">
    <citation type="submission" date="2024-06" db="EMBL/GenBank/DDBJ databases">
        <title>The Natural Products Discovery Center: Release of the First 8490 Sequenced Strains for Exploring Actinobacteria Biosynthetic Diversity.</title>
        <authorList>
            <person name="Kalkreuter E."/>
            <person name="Kautsar S.A."/>
            <person name="Yang D."/>
            <person name="Bader C.D."/>
            <person name="Teijaro C.N."/>
            <person name="Fluegel L."/>
            <person name="Davis C.M."/>
            <person name="Simpson J.R."/>
            <person name="Lauterbach L."/>
            <person name="Steele A.D."/>
            <person name="Gui C."/>
            <person name="Meng S."/>
            <person name="Li G."/>
            <person name="Viehrig K."/>
            <person name="Ye F."/>
            <person name="Su P."/>
            <person name="Kiefer A.F."/>
            <person name="Nichols A."/>
            <person name="Cepeda A.J."/>
            <person name="Yan W."/>
            <person name="Fan B."/>
            <person name="Jiang Y."/>
            <person name="Adhikari A."/>
            <person name="Zheng C.-J."/>
            <person name="Schuster L."/>
            <person name="Cowan T.M."/>
            <person name="Smanski M.J."/>
            <person name="Chevrette M.G."/>
            <person name="De Carvalho L.P.S."/>
            <person name="Shen B."/>
        </authorList>
    </citation>
    <scope>NUCLEOTIDE SEQUENCE [LARGE SCALE GENOMIC DNA]</scope>
    <source>
        <strain evidence="2 3">NPDC050403</strain>
    </source>
</reference>
<protein>
    <submittedName>
        <fullName evidence="2">Uncharacterized protein</fullName>
    </submittedName>
</protein>
<accession>A0ABV3G172</accession>
<dbReference type="RefSeq" id="WP_157978834.1">
    <property type="nucleotide sequence ID" value="NZ_JBEXKW010000014.1"/>
</dbReference>
<dbReference type="Proteomes" id="UP001551695">
    <property type="component" value="Unassembled WGS sequence"/>
</dbReference>
<dbReference type="EMBL" id="JBFAKC010000015">
    <property type="protein sequence ID" value="MEV0711420.1"/>
    <property type="molecule type" value="Genomic_DNA"/>
</dbReference>
<name>A0ABV3G172_9NOCA</name>
<evidence type="ECO:0000313" key="2">
    <source>
        <dbReference type="EMBL" id="MEV0711420.1"/>
    </source>
</evidence>
<feature type="region of interest" description="Disordered" evidence="1">
    <location>
        <begin position="23"/>
        <end position="46"/>
    </location>
</feature>
<keyword evidence="3" id="KW-1185">Reference proteome</keyword>
<sequence length="63" mass="7108">MKLRSLLHRRQADQVPLLPSLDVDQAVSGGGSTPRRAKRQAREEGLERLLTPGELDLVQRHRV</sequence>
<gene>
    <name evidence="2" type="ORF">AB0I48_28025</name>
</gene>
<evidence type="ECO:0000313" key="3">
    <source>
        <dbReference type="Proteomes" id="UP001551695"/>
    </source>
</evidence>